<name>A0A6J5LIF7_9CAUD</name>
<organism evidence="1">
    <name type="scientific">uncultured Caudovirales phage</name>
    <dbReference type="NCBI Taxonomy" id="2100421"/>
    <lineage>
        <taxon>Viruses</taxon>
        <taxon>Duplodnaviria</taxon>
        <taxon>Heunggongvirae</taxon>
        <taxon>Uroviricota</taxon>
        <taxon>Caudoviricetes</taxon>
        <taxon>Peduoviridae</taxon>
        <taxon>Maltschvirus</taxon>
        <taxon>Maltschvirus maltsch</taxon>
    </lineage>
</organism>
<reference evidence="1" key="1">
    <citation type="submission" date="2020-04" db="EMBL/GenBank/DDBJ databases">
        <authorList>
            <person name="Chiriac C."/>
            <person name="Salcher M."/>
            <person name="Ghai R."/>
            <person name="Kavagutti S V."/>
        </authorList>
    </citation>
    <scope>NUCLEOTIDE SEQUENCE</scope>
</reference>
<evidence type="ECO:0000313" key="1">
    <source>
        <dbReference type="EMBL" id="CAB4132867.1"/>
    </source>
</evidence>
<dbReference type="EMBL" id="LR796274">
    <property type="protein sequence ID" value="CAB4132867.1"/>
    <property type="molecule type" value="Genomic_DNA"/>
</dbReference>
<protein>
    <submittedName>
        <fullName evidence="1">Uncharacterized protein</fullName>
    </submittedName>
</protein>
<proteinExistence type="predicted"/>
<sequence>MANKNFVVHNGLEVGSLTIFGGNGDVITTGNITSTGSQSVQTVSVTKYLMQLPASLSVATWYKFGTLTLTSGTGIGEALEIILTGGQGYGSSSIAQDVLTVRFLNGSGTNVQGRFYSLGYRRAITNIKIKSVNGSATDTSWDIYGLVSTDAGNGIAEIKVNNNAKFTWSMTADSDPGSASSTLVVADEKLVTASANVNIVSGNLYVGGNIYQSGIQVSTSSTNNGWITNVITSNGTTGPFNLTNTPADIDQIAVWWNGIFQPKSTYSLTTNQLTFTEAPPTGSTIEVKILGGTGAQRLSTLSDINFSTSPTDGQFLAYNSSTGKWVPTTSATASSVKSTALTYAVTFGGL</sequence>
<gene>
    <name evidence="1" type="ORF">UFOVP257_11</name>
</gene>
<accession>A0A6J5LIF7</accession>